<dbReference type="Proteomes" id="UP000178240">
    <property type="component" value="Unassembled WGS sequence"/>
</dbReference>
<evidence type="ECO:0000313" key="1">
    <source>
        <dbReference type="EMBL" id="OGY46320.1"/>
    </source>
</evidence>
<accession>A0A1G1Y3H6</accession>
<comment type="caution">
    <text evidence="1">The sequence shown here is derived from an EMBL/GenBank/DDBJ whole genome shotgun (WGS) entry which is preliminary data.</text>
</comment>
<dbReference type="AlphaFoldDB" id="A0A1G1Y3H6"/>
<proteinExistence type="predicted"/>
<dbReference type="EMBL" id="MHIE01000005">
    <property type="protein sequence ID" value="OGY46320.1"/>
    <property type="molecule type" value="Genomic_DNA"/>
</dbReference>
<name>A0A1G1Y3H6_9BACT</name>
<sequence>MIINFFGQACFRLQGDKSTLVTDPLDESCGLKIPRLSADIVTISNNQKEHNVKGLVDQPPFTIDQPGEYEIKNTFVYGIAGNQKVIYRIEMDGITLVHLGEINAPLSNGEMEKLEGVDILMIPVGGEKTLNAKQATELISQLEPRIVIPMYYQLPGLKIKLDGLDKFCKEIGASASEKTNKFKITKKDLPQEDIKVVILEP</sequence>
<organism evidence="1 2">
    <name type="scientific">Candidatus Buchananbacteria bacterium RIFCSPHIGHO2_01_FULL_44_11</name>
    <dbReference type="NCBI Taxonomy" id="1797535"/>
    <lineage>
        <taxon>Bacteria</taxon>
        <taxon>Candidatus Buchananiibacteriota</taxon>
    </lineage>
</organism>
<dbReference type="Gene3D" id="3.60.15.10">
    <property type="entry name" value="Ribonuclease Z/Hydroxyacylglutathione hydrolase-like"/>
    <property type="match status" value="1"/>
</dbReference>
<dbReference type="SUPFAM" id="SSF56281">
    <property type="entry name" value="Metallo-hydrolase/oxidoreductase"/>
    <property type="match status" value="1"/>
</dbReference>
<dbReference type="STRING" id="1797535.A2744_01740"/>
<dbReference type="PANTHER" id="PTHR39189:SF1">
    <property type="entry name" value="UPF0173 METAL-DEPENDENT HYDROLASE YTKL"/>
    <property type="match status" value="1"/>
</dbReference>
<evidence type="ECO:0008006" key="3">
    <source>
        <dbReference type="Google" id="ProtNLM"/>
    </source>
</evidence>
<reference evidence="1 2" key="1">
    <citation type="journal article" date="2016" name="Nat. Commun.">
        <title>Thousands of microbial genomes shed light on interconnected biogeochemical processes in an aquifer system.</title>
        <authorList>
            <person name="Anantharaman K."/>
            <person name="Brown C.T."/>
            <person name="Hug L.A."/>
            <person name="Sharon I."/>
            <person name="Castelle C.J."/>
            <person name="Probst A.J."/>
            <person name="Thomas B.C."/>
            <person name="Singh A."/>
            <person name="Wilkins M.J."/>
            <person name="Karaoz U."/>
            <person name="Brodie E.L."/>
            <person name="Williams K.H."/>
            <person name="Hubbard S.S."/>
            <person name="Banfield J.F."/>
        </authorList>
    </citation>
    <scope>NUCLEOTIDE SEQUENCE [LARGE SCALE GENOMIC DNA]</scope>
</reference>
<dbReference type="Pfam" id="PF13483">
    <property type="entry name" value="Lactamase_B_3"/>
    <property type="match status" value="1"/>
</dbReference>
<protein>
    <recommendedName>
        <fullName evidence="3">Lactamase</fullName>
    </recommendedName>
</protein>
<dbReference type="InterPro" id="IPR036866">
    <property type="entry name" value="RibonucZ/Hydroxyglut_hydro"/>
</dbReference>
<evidence type="ECO:0000313" key="2">
    <source>
        <dbReference type="Proteomes" id="UP000178240"/>
    </source>
</evidence>
<gene>
    <name evidence="1" type="ORF">A2744_01740</name>
</gene>
<dbReference type="PANTHER" id="PTHR39189">
    <property type="entry name" value="UPF0173 METAL-DEPENDENT HYDROLASE YTKL"/>
    <property type="match status" value="1"/>
</dbReference>